<reference evidence="11 12" key="1">
    <citation type="submission" date="2019-03" db="EMBL/GenBank/DDBJ databases">
        <title>Sequencing 23 genomes of Wallemia ichthyophaga.</title>
        <authorList>
            <person name="Gostincar C."/>
        </authorList>
    </citation>
    <scope>NUCLEOTIDE SEQUENCE [LARGE SCALE GENOMIC DNA]</scope>
    <source>
        <strain evidence="11 12">EXF-5753</strain>
    </source>
</reference>
<evidence type="ECO:0000313" key="11">
    <source>
        <dbReference type="EMBL" id="TIA90921.1"/>
    </source>
</evidence>
<name>A0A4T0FQZ7_9BASI</name>
<dbReference type="Pfam" id="PF24181">
    <property type="entry name" value="TPR_TTI1_C"/>
    <property type="match status" value="1"/>
</dbReference>
<proteinExistence type="predicted"/>
<feature type="transmembrane region" description="Helical" evidence="7">
    <location>
        <begin position="133"/>
        <end position="151"/>
    </location>
</feature>
<feature type="transmembrane region" description="Helical" evidence="7">
    <location>
        <begin position="244"/>
        <end position="266"/>
    </location>
</feature>
<gene>
    <name evidence="11" type="ORF">E3P99_01321</name>
</gene>
<dbReference type="GO" id="GO:0016020">
    <property type="term" value="C:membrane"/>
    <property type="evidence" value="ECO:0007669"/>
    <property type="project" value="UniProtKB-SubCell"/>
</dbReference>
<feature type="compositionally biased region" description="Basic residues" evidence="6">
    <location>
        <begin position="1"/>
        <end position="17"/>
    </location>
</feature>
<dbReference type="FunFam" id="1.20.1250.20:FF:000289">
    <property type="entry name" value="Acetyl-coenzyme A transporter 1"/>
    <property type="match status" value="1"/>
</dbReference>
<feature type="transmembrane region" description="Helical" evidence="7">
    <location>
        <begin position="331"/>
        <end position="350"/>
    </location>
</feature>
<feature type="transmembrane region" description="Helical" evidence="7">
    <location>
        <begin position="389"/>
        <end position="416"/>
    </location>
</feature>
<feature type="domain" description="BD-FAE-like" evidence="8">
    <location>
        <begin position="1715"/>
        <end position="1955"/>
    </location>
</feature>
<dbReference type="OrthoDB" id="6415790at2759"/>
<evidence type="ECO:0000256" key="5">
    <source>
        <dbReference type="SAM" id="Coils"/>
    </source>
</evidence>
<feature type="coiled-coil region" evidence="5">
    <location>
        <begin position="1190"/>
        <end position="1217"/>
    </location>
</feature>
<dbReference type="SUPFAM" id="SSF53474">
    <property type="entry name" value="alpha/beta-Hydrolases"/>
    <property type="match status" value="1"/>
</dbReference>
<dbReference type="GO" id="GO:0008521">
    <property type="term" value="F:acetyl-CoA transmembrane transporter activity"/>
    <property type="evidence" value="ECO:0007669"/>
    <property type="project" value="InterPro"/>
</dbReference>
<feature type="transmembrane region" description="Helical" evidence="7">
    <location>
        <begin position="66"/>
        <end position="90"/>
    </location>
</feature>
<dbReference type="InterPro" id="IPR024371">
    <property type="entry name" value="AcetylCoA_trans_1-like"/>
</dbReference>
<dbReference type="InterPro" id="IPR057566">
    <property type="entry name" value="TPR_TTI1_N"/>
</dbReference>
<keyword evidence="3 7" id="KW-1133">Transmembrane helix</keyword>
<evidence type="ECO:0000313" key="12">
    <source>
        <dbReference type="Proteomes" id="UP000310189"/>
    </source>
</evidence>
<evidence type="ECO:0000259" key="9">
    <source>
        <dbReference type="Pfam" id="PF24173"/>
    </source>
</evidence>
<dbReference type="Proteomes" id="UP000310189">
    <property type="component" value="Unassembled WGS sequence"/>
</dbReference>
<dbReference type="InterPro" id="IPR049362">
    <property type="entry name" value="TTI1_rpt"/>
</dbReference>
<evidence type="ECO:0000259" key="10">
    <source>
        <dbReference type="Pfam" id="PF24181"/>
    </source>
</evidence>
<dbReference type="Pfam" id="PF24173">
    <property type="entry name" value="TPR_TTI1_N"/>
    <property type="match status" value="1"/>
</dbReference>
<comment type="caution">
    <text evidence="11">The sequence shown here is derived from an EMBL/GenBank/DDBJ whole genome shotgun (WGS) entry which is preliminary data.</text>
</comment>
<dbReference type="PANTHER" id="PTHR12778:SF9">
    <property type="entry name" value="ACETYL-COENZYME A TRANSPORTER 1"/>
    <property type="match status" value="1"/>
</dbReference>
<sequence length="1995" mass="220894">MPARKKASRSNLKHARSPRPSPKPVLNELDIHLEGGTDGESSNASHSSHSNGLLDIWYHKDRSAMIILVILYLLQGVPTGLAFGSIPFLLKSKLSYSQIGFFSLSTYPYSLKLLWSPIVDAWFSPKLGRRKSWIVPIQLLVGAMMYWMSFWIQDSLAQEIPNVNLLTFAFFSLIFLAATQDIAVDGWALTLLSQENLSFASTAQTIGLNTGYFLSFTVFLALNSVEFSNKYFRSTPLDIPLVTLGGYLQFFGAVFVLFTIWLTFFIKEENVIADEDEMDIKKVYNQMLSILKLKHVQSFVIIHLVAKIGFQANEAVTSLKLLEKGLSREDLALAVLIDFPVQIVGGYLAAQWSQGRNPLKPWLGAFVGRLVYAVVAMLAIKLIEPPITMSVFTTVIVMTLVGGFMSTVQFVGICAFHTQIADPLIGGTYMTLLNTVSNLGGTWPRYFVLKAVDGLSIATCHVHEDNEDVIVKAQDCSSEHAKSVCADIGGQCVVERDGYFVTSTICVVLGTVILAAYIYPTARKLQRETPSVCLAYQKQISQSHRLVLVCCDDPFVNYKECPNHIISYVCRLDSLLISQLSSSTSAEMVQDTRNSAFQSLKPACVKLNFLVSKPTLTPNDPALLAALEELSESLRRHLNTTNSSLQLIRYVFFPIASLLRHLSPTELPEKGCVAVLNVLNSLCKVWVVDGISTAEWEQLWMLATMTFINSVKGSKSEVQLLACVDLIYTLSVNPVAEHVSLLTTKRMSILGSLIAQLLDTVAIHKFLTLRTRSLQLVSAFVGHYAFDKPDINAVLLPGTASTMTKILRDSQANSELAATALEVLRLIVMSTVNDKLCAELHPVQITDLADLAERIDLASLEIVEKKDEEPVIPIASSLFAPPPTAKEKKKEESIRNASWLQGTVHQIRLVLVSSAAATRHQSSKVRRAVANLSADLLESCLHTLENCQGLLLSNLLVLSIDNESSGEVPHIATSALNRLLSLESHNKVLEPLLKQHARDALIALPAAIRSRDSSGVKSTTAQIEAVANLTTSRKRGGVPMDDILGPQGGVEKWAWGLIDCIPFATPPISGESASVNASRSILWSSTPDAAFDVGVDGATDDPWFGFPAMPFEKVDSDGADCIRKALVALGRAFGDRASHSAEYFFNLAQRNLHTKASVSALWLCCCILLGMSQSRSQVARKLAIKFARSVVKFSQEAEALEERERQEEERSEEVVKHTDENMPSEYIRGLDKVETLADNFKYSKESNAKLEKKVRVTLISLMSLRMITTTAFILGYESRPQLNYTLYYILARLDNPTLTVKEHAKSTLASVSYFVGYASTSGAILDNADYLLNSVASYLSPVRLDIAAPRVLIAAVRLVGAALVGKLQGVVEDIFESLDDYHDIPLLGEGLLAVLDTVVSVMSDDADVLPKRDDDDDDADIENMVGAADSRADPATELQGLKDWLMELQADPPEEVIEDYGETPHQAWDELREPHDVDKEQVPQETPKEPLSRSQTICLKIMTKALHFLTHHSAFLRARTLMLMGNAVRVLMRSQRQSDVLPVLHKAWPYVLHRLLSPQAAKRGEEHEENPHVTATAFELVHVLAAETGSFMSMRIVEEAYPLIRRTMAFSVAQESVGGSKDVSTLKNTHNGIEYYQTTTTAQRAHKALVKAMESVVREIAISDELVWQLSTDFTTLLHCPPLKNDIVSLYDALAVRNVDIVWLCMRDHADTTVDIHTPASASKSNPVPVFVWYHGGGLLQGSRERYAPHFDRLARELNIAFVTVDYRLAPQTHFTDILSDVGHSIGYVMEELPNRVGHIIDVSRWAVSGSSAGGWLSLLVGLGVANPKYIPSICTAIYPITNTLAPFWVTQHEKAAWEKEPVHFETVKEHLDRTAPAIANNEAESTRSKMYAWMVQSGTLNELLYGEKTEQAPDYVIANILKDKKKEELPPIYIIHGTVDTAVPFSQAEEVVDELKKKDATVLFDVAQDKDHLWDEQDENETMDRLYAFVKQYL</sequence>
<dbReference type="Pfam" id="PF13000">
    <property type="entry name" value="Acatn"/>
    <property type="match status" value="3"/>
</dbReference>
<dbReference type="InterPro" id="IPR004752">
    <property type="entry name" value="AmpG_permease/AT-1"/>
</dbReference>
<evidence type="ECO:0000256" key="6">
    <source>
        <dbReference type="SAM" id="MobiDB-lite"/>
    </source>
</evidence>
<dbReference type="Gene3D" id="3.40.50.1820">
    <property type="entry name" value="alpha/beta hydrolase"/>
    <property type="match status" value="1"/>
</dbReference>
<dbReference type="PANTHER" id="PTHR12778">
    <property type="entry name" value="SOLUTE CARRIER FAMILY 33 ACETYL-COA TRANSPORTER -RELATED"/>
    <property type="match status" value="1"/>
</dbReference>
<feature type="transmembrane region" description="Helical" evidence="7">
    <location>
        <begin position="163"/>
        <end position="183"/>
    </location>
</feature>
<feature type="transmembrane region" description="Helical" evidence="7">
    <location>
        <begin position="362"/>
        <end position="383"/>
    </location>
</feature>
<keyword evidence="5" id="KW-0175">Coiled coil</keyword>
<evidence type="ECO:0000256" key="3">
    <source>
        <dbReference type="ARBA" id="ARBA00022989"/>
    </source>
</evidence>
<dbReference type="InterPro" id="IPR036259">
    <property type="entry name" value="MFS_trans_sf"/>
</dbReference>
<keyword evidence="2 7" id="KW-0812">Transmembrane</keyword>
<evidence type="ECO:0000259" key="8">
    <source>
        <dbReference type="Pfam" id="PF20434"/>
    </source>
</evidence>
<feature type="domain" description="TTI1 N-terminal TPR" evidence="9">
    <location>
        <begin position="597"/>
        <end position="961"/>
    </location>
</feature>
<feature type="domain" description="TTI1 C-terminal TPR" evidence="10">
    <location>
        <begin position="1394"/>
        <end position="1703"/>
    </location>
</feature>
<dbReference type="GO" id="GO:0035348">
    <property type="term" value="P:acetyl-CoA transmembrane transport"/>
    <property type="evidence" value="ECO:0007669"/>
    <property type="project" value="InterPro"/>
</dbReference>
<organism evidence="11 12">
    <name type="scientific">Wallemia hederae</name>
    <dbReference type="NCBI Taxonomy" id="1540922"/>
    <lineage>
        <taxon>Eukaryota</taxon>
        <taxon>Fungi</taxon>
        <taxon>Dikarya</taxon>
        <taxon>Basidiomycota</taxon>
        <taxon>Wallemiomycotina</taxon>
        <taxon>Wallemiomycetes</taxon>
        <taxon>Wallemiales</taxon>
        <taxon>Wallemiaceae</taxon>
        <taxon>Wallemia</taxon>
    </lineage>
</organism>
<keyword evidence="12" id="KW-1185">Reference proteome</keyword>
<evidence type="ECO:0000256" key="7">
    <source>
        <dbReference type="SAM" id="Phobius"/>
    </source>
</evidence>
<dbReference type="Pfam" id="PF20434">
    <property type="entry name" value="BD-FAE"/>
    <property type="match status" value="1"/>
</dbReference>
<dbReference type="EMBL" id="SPNW01000015">
    <property type="protein sequence ID" value="TIA90921.1"/>
    <property type="molecule type" value="Genomic_DNA"/>
</dbReference>
<feature type="transmembrane region" description="Helical" evidence="7">
    <location>
        <begin position="499"/>
        <end position="519"/>
    </location>
</feature>
<dbReference type="InterPro" id="IPR057567">
    <property type="entry name" value="TPR_TTI1_C"/>
</dbReference>
<dbReference type="InterPro" id="IPR016024">
    <property type="entry name" value="ARM-type_fold"/>
</dbReference>
<dbReference type="InterPro" id="IPR049492">
    <property type="entry name" value="BD-FAE-like_dom"/>
</dbReference>
<dbReference type="Pfam" id="PF21547">
    <property type="entry name" value="TTI1"/>
    <property type="match status" value="1"/>
</dbReference>
<protein>
    <submittedName>
        <fullName evidence="11">Uncharacterized protein</fullName>
    </submittedName>
</protein>
<comment type="subcellular location">
    <subcellularLocation>
        <location evidence="1">Membrane</location>
        <topology evidence="1">Multi-pass membrane protein</topology>
    </subcellularLocation>
</comment>
<evidence type="ECO:0000256" key="2">
    <source>
        <dbReference type="ARBA" id="ARBA00022692"/>
    </source>
</evidence>
<dbReference type="Gene3D" id="1.20.1250.20">
    <property type="entry name" value="MFS general substrate transporter like domains"/>
    <property type="match status" value="1"/>
</dbReference>
<dbReference type="SUPFAM" id="SSF48371">
    <property type="entry name" value="ARM repeat"/>
    <property type="match status" value="1"/>
</dbReference>
<dbReference type="SUPFAM" id="SSF103473">
    <property type="entry name" value="MFS general substrate transporter"/>
    <property type="match status" value="1"/>
</dbReference>
<dbReference type="InterPro" id="IPR029058">
    <property type="entry name" value="AB_hydrolase_fold"/>
</dbReference>
<feature type="region of interest" description="Disordered" evidence="6">
    <location>
        <begin position="1"/>
        <end position="26"/>
    </location>
</feature>
<accession>A0A4T0FQZ7</accession>
<evidence type="ECO:0000256" key="4">
    <source>
        <dbReference type="ARBA" id="ARBA00023136"/>
    </source>
</evidence>
<keyword evidence="4 7" id="KW-0472">Membrane</keyword>
<feature type="transmembrane region" description="Helical" evidence="7">
    <location>
        <begin position="203"/>
        <end position="223"/>
    </location>
</feature>
<evidence type="ECO:0000256" key="1">
    <source>
        <dbReference type="ARBA" id="ARBA00004141"/>
    </source>
</evidence>